<sequence>MRLVTRGDFDGLVCGVILTIARDIDAFLLAKPHEIQENIFTFSKNDIIANLPYHSDCGLWFDHHINEVKLAAEIQFEGAFKVAPSCARVVLDYYLKDIPELERFEKIVQVADKIDSAQLSLEDIKNPHKWFIIERTLHAYDPAGRLGNFQEYFTDMIEWIKTYPLSTILMMDEVQSRIEHVRSEHKIFINALRESSHAEENVVLTDTRSYDYFPNGNRFLIYTLFPEQNVSLSIFNARGSHQSVIFCGHNIFNKTCATDVGELMKNYGGSGRLSAGSCVVDQSEADAVFQEICDTLKKNG</sequence>
<dbReference type="AlphaFoldDB" id="A0A7V1LMI4"/>
<comment type="caution">
    <text evidence="1">The sequence shown here is derived from an EMBL/GenBank/DDBJ whole genome shotgun (WGS) entry which is preliminary data.</text>
</comment>
<protein>
    <recommendedName>
        <fullName evidence="2">Exopolyphosphatase</fullName>
    </recommendedName>
</protein>
<proteinExistence type="predicted"/>
<organism evidence="1">
    <name type="scientific">Caldithrix abyssi</name>
    <dbReference type="NCBI Taxonomy" id="187145"/>
    <lineage>
        <taxon>Bacteria</taxon>
        <taxon>Pseudomonadati</taxon>
        <taxon>Calditrichota</taxon>
        <taxon>Calditrichia</taxon>
        <taxon>Calditrichales</taxon>
        <taxon>Calditrichaceae</taxon>
        <taxon>Caldithrix</taxon>
    </lineage>
</organism>
<dbReference type="EMBL" id="DRLD01000230">
    <property type="protein sequence ID" value="HED10700.1"/>
    <property type="molecule type" value="Genomic_DNA"/>
</dbReference>
<accession>A0A7V1LMI4</accession>
<dbReference type="Proteomes" id="UP000886005">
    <property type="component" value="Unassembled WGS sequence"/>
</dbReference>
<evidence type="ECO:0000313" key="1">
    <source>
        <dbReference type="EMBL" id="HED10700.1"/>
    </source>
</evidence>
<gene>
    <name evidence="1" type="ORF">ENJ10_08420</name>
</gene>
<name>A0A7V1LMI4_CALAY</name>
<evidence type="ECO:0008006" key="2">
    <source>
        <dbReference type="Google" id="ProtNLM"/>
    </source>
</evidence>
<reference evidence="1" key="1">
    <citation type="journal article" date="2020" name="mSystems">
        <title>Genome- and Community-Level Interaction Insights into Carbon Utilization and Element Cycling Functions of Hydrothermarchaeota in Hydrothermal Sediment.</title>
        <authorList>
            <person name="Zhou Z."/>
            <person name="Liu Y."/>
            <person name="Xu W."/>
            <person name="Pan J."/>
            <person name="Luo Z.H."/>
            <person name="Li M."/>
        </authorList>
    </citation>
    <scope>NUCLEOTIDE SEQUENCE [LARGE SCALE GENOMIC DNA]</scope>
    <source>
        <strain evidence="1">HyVt-456</strain>
    </source>
</reference>